<reference evidence="1 2" key="1">
    <citation type="submission" date="2024-09" db="EMBL/GenBank/DDBJ databases">
        <authorList>
            <person name="Sun Q."/>
            <person name="Mori K."/>
        </authorList>
    </citation>
    <scope>NUCLEOTIDE SEQUENCE [LARGE SCALE GENOMIC DNA]</scope>
    <source>
        <strain evidence="1 2">CCM 8654</strain>
    </source>
</reference>
<proteinExistence type="predicted"/>
<accession>A0ABV6E1G1</accession>
<sequence>MPKDQPSLIRSAEFADALERLLADPLDPELTGWLASRQSRFTVTPAGGPAHPRPVSDDLIGAPFRFFKIADGA</sequence>
<dbReference type="RefSeq" id="WP_378518534.1">
    <property type="nucleotide sequence ID" value="NZ_CBCSDI010000032.1"/>
</dbReference>
<evidence type="ECO:0000313" key="2">
    <source>
        <dbReference type="Proteomes" id="UP001589698"/>
    </source>
</evidence>
<dbReference type="Proteomes" id="UP001589698">
    <property type="component" value="Unassembled WGS sequence"/>
</dbReference>
<name>A0ABV6E1G1_9ACTN</name>
<organism evidence="1 2">
    <name type="scientific">Nocardioides zeicaulis</name>
    <dbReference type="NCBI Taxonomy" id="1776857"/>
    <lineage>
        <taxon>Bacteria</taxon>
        <taxon>Bacillati</taxon>
        <taxon>Actinomycetota</taxon>
        <taxon>Actinomycetes</taxon>
        <taxon>Propionibacteriales</taxon>
        <taxon>Nocardioidaceae</taxon>
        <taxon>Nocardioides</taxon>
    </lineage>
</organism>
<keyword evidence="2" id="KW-1185">Reference proteome</keyword>
<evidence type="ECO:0000313" key="1">
    <source>
        <dbReference type="EMBL" id="MFC0222825.1"/>
    </source>
</evidence>
<protein>
    <submittedName>
        <fullName evidence="1">Uncharacterized protein</fullName>
    </submittedName>
</protein>
<gene>
    <name evidence="1" type="ORF">ACFFJG_10060</name>
</gene>
<dbReference type="EMBL" id="JBHLXH010000001">
    <property type="protein sequence ID" value="MFC0222825.1"/>
    <property type="molecule type" value="Genomic_DNA"/>
</dbReference>
<comment type="caution">
    <text evidence="1">The sequence shown here is derived from an EMBL/GenBank/DDBJ whole genome shotgun (WGS) entry which is preliminary data.</text>
</comment>